<feature type="domain" description="L,D-TPase catalytic" evidence="8">
    <location>
        <begin position="131"/>
        <end position="311"/>
    </location>
</feature>
<keyword evidence="3" id="KW-0808">Transferase</keyword>
<evidence type="ECO:0000259" key="8">
    <source>
        <dbReference type="PROSITE" id="PS52029"/>
    </source>
</evidence>
<sequence length="374" mass="42231">MVPGLGRFESIDRAMARYRDLTLEYRWPPIVSTGTLRLGDSDPVVADIRNRLMLLGDQQTGTAPAEPWRFDEALQAALVRFQRRHGLEADGLWGRRSRAALEVSPGLRYRQLQLNRERLDQFEAQRGTKSTYVVVNIPAFEMRYFEAGKPVLQMRAIVGKLKARTPLLVSQIDSLELNPDWNVPSGIAYRDIVPDMEQSPDALYSKGLELVVGHGAGMRSLPLSELDFEHLYRGPPPQQRFWQAPGPKNPLGQLKFNFPNPYLVYMHGTPSAGLFNKPVRDFSSGCIRIEYPDQLARRLFGLAGGDQVSRLEREIAKGKNRVLSLPAPVPVYTTYWTAWLDDEGQVQFRDDLYGHDADTEKEVSVTQQARVAGP</sequence>
<evidence type="ECO:0000256" key="2">
    <source>
        <dbReference type="ARBA" id="ARBA00005992"/>
    </source>
</evidence>
<proteinExistence type="inferred from homology"/>
<dbReference type="InterPro" id="IPR052905">
    <property type="entry name" value="LD-transpeptidase_YkuD-like"/>
</dbReference>
<dbReference type="InterPro" id="IPR036365">
    <property type="entry name" value="PGBD-like_sf"/>
</dbReference>
<dbReference type="InterPro" id="IPR005490">
    <property type="entry name" value="LD_TPept_cat_dom"/>
</dbReference>
<gene>
    <name evidence="9" type="ORF">A8C75_13160</name>
</gene>
<comment type="pathway">
    <text evidence="1 7">Cell wall biogenesis; peptidoglycan biosynthesis.</text>
</comment>
<name>A0A1A9EZF6_9GAMM</name>
<dbReference type="GO" id="GO:0009252">
    <property type="term" value="P:peptidoglycan biosynthetic process"/>
    <property type="evidence" value="ECO:0007669"/>
    <property type="project" value="UniProtKB-UniPathway"/>
</dbReference>
<dbReference type="Pfam" id="PF01471">
    <property type="entry name" value="PG_binding_1"/>
    <property type="match status" value="1"/>
</dbReference>
<dbReference type="InterPro" id="IPR036366">
    <property type="entry name" value="PGBDSf"/>
</dbReference>
<dbReference type="InterPro" id="IPR002477">
    <property type="entry name" value="Peptidoglycan-bd-like"/>
</dbReference>
<evidence type="ECO:0000313" key="9">
    <source>
        <dbReference type="EMBL" id="ANG63326.1"/>
    </source>
</evidence>
<evidence type="ECO:0000256" key="5">
    <source>
        <dbReference type="ARBA" id="ARBA00022984"/>
    </source>
</evidence>
<keyword evidence="4 7" id="KW-0133">Cell shape</keyword>
<dbReference type="Gene3D" id="2.40.440.10">
    <property type="entry name" value="L,D-transpeptidase catalytic domain-like"/>
    <property type="match status" value="1"/>
</dbReference>
<keyword evidence="5 7" id="KW-0573">Peptidoglycan synthesis</keyword>
<protein>
    <recommendedName>
        <fullName evidence="8">L,D-TPase catalytic domain-containing protein</fullName>
    </recommendedName>
</protein>
<reference evidence="9 10" key="2">
    <citation type="journal article" date="2018" name="Int. J. Syst. Evol. Microbiol.">
        <title>Marinobacterium aestuarii sp. nov., a benzene-degrading marine bacterium isolated from estuary sediment.</title>
        <authorList>
            <person name="Bae S.S."/>
            <person name="Jung J."/>
            <person name="Chung D."/>
            <person name="Baek K."/>
        </authorList>
    </citation>
    <scope>NUCLEOTIDE SEQUENCE [LARGE SCALE GENOMIC DNA]</scope>
    <source>
        <strain evidence="9 10">ST58-10</strain>
    </source>
</reference>
<evidence type="ECO:0000256" key="4">
    <source>
        <dbReference type="ARBA" id="ARBA00022960"/>
    </source>
</evidence>
<evidence type="ECO:0000256" key="6">
    <source>
        <dbReference type="ARBA" id="ARBA00023316"/>
    </source>
</evidence>
<feature type="active site" description="Proton donor/acceptor" evidence="7">
    <location>
        <position position="267"/>
    </location>
</feature>
<dbReference type="STRING" id="1821621.A8C75_13160"/>
<dbReference type="Gene3D" id="1.10.101.10">
    <property type="entry name" value="PGBD-like superfamily/PGBD"/>
    <property type="match status" value="1"/>
</dbReference>
<dbReference type="UniPathway" id="UPA00219"/>
<dbReference type="Pfam" id="PF03734">
    <property type="entry name" value="YkuD"/>
    <property type="match status" value="1"/>
</dbReference>
<dbReference type="SUPFAM" id="SSF47090">
    <property type="entry name" value="PGBD-like"/>
    <property type="match status" value="1"/>
</dbReference>
<reference evidence="10" key="1">
    <citation type="submission" date="2016-05" db="EMBL/GenBank/DDBJ databases">
        <authorList>
            <person name="Baek K."/>
            <person name="Yang S.-J."/>
        </authorList>
    </citation>
    <scope>NUCLEOTIDE SEQUENCE [LARGE SCALE GENOMIC DNA]</scope>
    <source>
        <strain evidence="10">ST58-10</strain>
    </source>
</reference>
<dbReference type="AlphaFoldDB" id="A0A1A9EZF6"/>
<dbReference type="GO" id="GO:0008360">
    <property type="term" value="P:regulation of cell shape"/>
    <property type="evidence" value="ECO:0007669"/>
    <property type="project" value="UniProtKB-UniRule"/>
</dbReference>
<dbReference type="GO" id="GO:0004180">
    <property type="term" value="F:carboxypeptidase activity"/>
    <property type="evidence" value="ECO:0007669"/>
    <property type="project" value="UniProtKB-ARBA"/>
</dbReference>
<dbReference type="CDD" id="cd16913">
    <property type="entry name" value="YkuD_like"/>
    <property type="match status" value="1"/>
</dbReference>
<dbReference type="GO" id="GO:0016740">
    <property type="term" value="F:transferase activity"/>
    <property type="evidence" value="ECO:0007669"/>
    <property type="project" value="UniProtKB-KW"/>
</dbReference>
<evidence type="ECO:0000256" key="3">
    <source>
        <dbReference type="ARBA" id="ARBA00022679"/>
    </source>
</evidence>
<evidence type="ECO:0000313" key="10">
    <source>
        <dbReference type="Proteomes" id="UP000078070"/>
    </source>
</evidence>
<dbReference type="PANTHER" id="PTHR41533">
    <property type="entry name" value="L,D-TRANSPEPTIDASE HI_1667-RELATED"/>
    <property type="match status" value="1"/>
</dbReference>
<dbReference type="EMBL" id="CP015839">
    <property type="protein sequence ID" value="ANG63326.1"/>
    <property type="molecule type" value="Genomic_DNA"/>
</dbReference>
<dbReference type="PANTHER" id="PTHR41533:SF2">
    <property type="entry name" value="BLR7131 PROTEIN"/>
    <property type="match status" value="1"/>
</dbReference>
<feature type="active site" description="Nucleophile" evidence="7">
    <location>
        <position position="286"/>
    </location>
</feature>
<comment type="similarity">
    <text evidence="2">Belongs to the YkuD family.</text>
</comment>
<organism evidence="9 10">
    <name type="scientific">Marinobacterium aestuarii</name>
    <dbReference type="NCBI Taxonomy" id="1821621"/>
    <lineage>
        <taxon>Bacteria</taxon>
        <taxon>Pseudomonadati</taxon>
        <taxon>Pseudomonadota</taxon>
        <taxon>Gammaproteobacteria</taxon>
        <taxon>Oceanospirillales</taxon>
        <taxon>Oceanospirillaceae</taxon>
        <taxon>Marinobacterium</taxon>
    </lineage>
</organism>
<dbReference type="Proteomes" id="UP000078070">
    <property type="component" value="Chromosome"/>
</dbReference>
<dbReference type="KEGG" id="mars:A8C75_13160"/>
<dbReference type="SUPFAM" id="SSF141523">
    <property type="entry name" value="L,D-transpeptidase catalytic domain-like"/>
    <property type="match status" value="1"/>
</dbReference>
<dbReference type="InterPro" id="IPR038063">
    <property type="entry name" value="Transpep_catalytic_dom"/>
</dbReference>
<evidence type="ECO:0000256" key="7">
    <source>
        <dbReference type="PROSITE-ProRule" id="PRU01373"/>
    </source>
</evidence>
<keyword evidence="6 7" id="KW-0961">Cell wall biogenesis/degradation</keyword>
<dbReference type="GO" id="GO:0071555">
    <property type="term" value="P:cell wall organization"/>
    <property type="evidence" value="ECO:0007669"/>
    <property type="project" value="UniProtKB-UniRule"/>
</dbReference>
<keyword evidence="10" id="KW-1185">Reference proteome</keyword>
<evidence type="ECO:0000256" key="1">
    <source>
        <dbReference type="ARBA" id="ARBA00004752"/>
    </source>
</evidence>
<accession>A0A1A9EZF6</accession>
<dbReference type="PROSITE" id="PS52029">
    <property type="entry name" value="LD_TPASE"/>
    <property type="match status" value="1"/>
</dbReference>